<accession>A0A834N1V5</accession>
<evidence type="ECO:0000313" key="2">
    <source>
        <dbReference type="EMBL" id="KAF7391954.1"/>
    </source>
</evidence>
<keyword evidence="1" id="KW-0732">Signal</keyword>
<evidence type="ECO:0000256" key="1">
    <source>
        <dbReference type="SAM" id="SignalP"/>
    </source>
</evidence>
<keyword evidence="3" id="KW-1185">Reference proteome</keyword>
<dbReference type="Proteomes" id="UP000617340">
    <property type="component" value="Unassembled WGS sequence"/>
</dbReference>
<dbReference type="EMBL" id="JACSDZ010000011">
    <property type="protein sequence ID" value="KAF7391954.1"/>
    <property type="molecule type" value="Genomic_DNA"/>
</dbReference>
<reference evidence="2" key="1">
    <citation type="journal article" date="2020" name="G3 (Bethesda)">
        <title>High-Quality Assemblies for Three Invasive Social Wasps from the &lt;i&gt;Vespula&lt;/i&gt; Genus.</title>
        <authorList>
            <person name="Harrop T.W.R."/>
            <person name="Guhlin J."/>
            <person name="McLaughlin G.M."/>
            <person name="Permina E."/>
            <person name="Stockwell P."/>
            <person name="Gilligan J."/>
            <person name="Le Lec M.F."/>
            <person name="Gruber M.A.M."/>
            <person name="Quinn O."/>
            <person name="Lovegrove M."/>
            <person name="Duncan E.J."/>
            <person name="Remnant E.J."/>
            <person name="Van Eeckhoven J."/>
            <person name="Graham B."/>
            <person name="Knapp R.A."/>
            <person name="Langford K.W."/>
            <person name="Kronenberg Z."/>
            <person name="Press M.O."/>
            <person name="Eacker S.M."/>
            <person name="Wilson-Rankin E.E."/>
            <person name="Purcell J."/>
            <person name="Lester P.J."/>
            <person name="Dearden P.K."/>
        </authorList>
    </citation>
    <scope>NUCLEOTIDE SEQUENCE</scope>
    <source>
        <strain evidence="2">Linc-1</strain>
    </source>
</reference>
<sequence>MLSHLGYFSQLAILLRSVLYFASPSASPTGLICSVAVKATVDEKSSKKSFHPCVGYENNALLAGFGAIFDWSKTKEYAYSASLLDPEYTWYILFSGKRLNCKNEVQECS</sequence>
<feature type="chain" id="PRO_5033022036" evidence="1">
    <location>
        <begin position="27"/>
        <end position="109"/>
    </location>
</feature>
<organism evidence="2 3">
    <name type="scientific">Vespula germanica</name>
    <name type="common">German yellow jacket</name>
    <name type="synonym">Paravespula germanica</name>
    <dbReference type="NCBI Taxonomy" id="30212"/>
    <lineage>
        <taxon>Eukaryota</taxon>
        <taxon>Metazoa</taxon>
        <taxon>Ecdysozoa</taxon>
        <taxon>Arthropoda</taxon>
        <taxon>Hexapoda</taxon>
        <taxon>Insecta</taxon>
        <taxon>Pterygota</taxon>
        <taxon>Neoptera</taxon>
        <taxon>Endopterygota</taxon>
        <taxon>Hymenoptera</taxon>
        <taxon>Apocrita</taxon>
        <taxon>Aculeata</taxon>
        <taxon>Vespoidea</taxon>
        <taxon>Vespidae</taxon>
        <taxon>Vespinae</taxon>
        <taxon>Vespula</taxon>
    </lineage>
</organism>
<protein>
    <submittedName>
        <fullName evidence="2">Uncharacterized protein</fullName>
    </submittedName>
</protein>
<name>A0A834N1V5_VESGE</name>
<proteinExistence type="predicted"/>
<feature type="signal peptide" evidence="1">
    <location>
        <begin position="1"/>
        <end position="26"/>
    </location>
</feature>
<evidence type="ECO:0000313" key="3">
    <source>
        <dbReference type="Proteomes" id="UP000617340"/>
    </source>
</evidence>
<comment type="caution">
    <text evidence="2">The sequence shown here is derived from an EMBL/GenBank/DDBJ whole genome shotgun (WGS) entry which is preliminary data.</text>
</comment>
<gene>
    <name evidence="2" type="ORF">HZH68_011497</name>
</gene>
<dbReference type="AlphaFoldDB" id="A0A834N1V5"/>